<proteinExistence type="predicted"/>
<keyword evidence="2" id="KW-1185">Reference proteome</keyword>
<evidence type="ECO:0000313" key="2">
    <source>
        <dbReference type="Proteomes" id="UP000243686"/>
    </source>
</evidence>
<evidence type="ECO:0000313" key="1">
    <source>
        <dbReference type="EMBL" id="OON19343.1"/>
    </source>
</evidence>
<dbReference type="Proteomes" id="UP000243686">
    <property type="component" value="Unassembled WGS sequence"/>
</dbReference>
<gene>
    <name evidence="1" type="ORF">X801_04793</name>
</gene>
<organism evidence="1 2">
    <name type="scientific">Opisthorchis viverrini</name>
    <name type="common">Southeast Asian liver fluke</name>
    <dbReference type="NCBI Taxonomy" id="6198"/>
    <lineage>
        <taxon>Eukaryota</taxon>
        <taxon>Metazoa</taxon>
        <taxon>Spiralia</taxon>
        <taxon>Lophotrochozoa</taxon>
        <taxon>Platyhelminthes</taxon>
        <taxon>Trematoda</taxon>
        <taxon>Digenea</taxon>
        <taxon>Opisthorchiida</taxon>
        <taxon>Opisthorchiata</taxon>
        <taxon>Opisthorchiidae</taxon>
        <taxon>Opisthorchis</taxon>
    </lineage>
</organism>
<dbReference type="AlphaFoldDB" id="A0A1S8WYM8"/>
<protein>
    <submittedName>
        <fullName evidence="1">Uncharacterized protein</fullName>
    </submittedName>
</protein>
<accession>A0A1S8WYM8</accession>
<dbReference type="EMBL" id="KV893389">
    <property type="protein sequence ID" value="OON19343.1"/>
    <property type="molecule type" value="Genomic_DNA"/>
</dbReference>
<sequence>MKKQKNGFSCLTFRQLAAKREQIIYMDERCLRNLQIFGQFHQFHESWKMKNMRSTVEDETSVFSKRIGFDIPCRNIQCVHYPCWKIHA</sequence>
<reference evidence="1 2" key="1">
    <citation type="submission" date="2015-03" db="EMBL/GenBank/DDBJ databases">
        <title>Draft genome of the nematode, Opisthorchis viverrini.</title>
        <authorList>
            <person name="Mitreva M."/>
        </authorList>
    </citation>
    <scope>NUCLEOTIDE SEQUENCE [LARGE SCALE GENOMIC DNA]</scope>
    <source>
        <strain evidence="1">Khon Kaen</strain>
    </source>
</reference>
<name>A0A1S8WYM8_OPIVI</name>